<feature type="domain" description="MHD1" evidence="15">
    <location>
        <begin position="1119"/>
        <end position="1306"/>
    </location>
</feature>
<dbReference type="FunFam" id="2.30.29.30:FF:000007">
    <property type="entry name" value="Calcium-dependent secretion activator 2 isoform B"/>
    <property type="match status" value="1"/>
</dbReference>
<dbReference type="GO" id="GO:0016079">
    <property type="term" value="P:synaptic vesicle exocytosis"/>
    <property type="evidence" value="ECO:0007669"/>
    <property type="project" value="InterPro"/>
</dbReference>
<evidence type="ECO:0000256" key="7">
    <source>
        <dbReference type="ARBA" id="ARBA00023018"/>
    </source>
</evidence>
<keyword evidence="8" id="KW-0446">Lipid-binding</keyword>
<dbReference type="InterPro" id="IPR014770">
    <property type="entry name" value="Munc13_1"/>
</dbReference>
<dbReference type="GO" id="GO:0008289">
    <property type="term" value="F:lipid binding"/>
    <property type="evidence" value="ECO:0007669"/>
    <property type="project" value="UniProtKB-KW"/>
</dbReference>
<feature type="compositionally biased region" description="Acidic residues" evidence="12">
    <location>
        <begin position="1526"/>
        <end position="1545"/>
    </location>
</feature>
<dbReference type="EMBL" id="AP029268">
    <property type="protein sequence ID" value="BFG06626.1"/>
    <property type="molecule type" value="Genomic_DNA"/>
</dbReference>
<keyword evidence="5" id="KW-0106">Calcium</keyword>
<evidence type="ECO:0000256" key="6">
    <source>
        <dbReference type="ARBA" id="ARBA00022927"/>
    </source>
</evidence>
<dbReference type="PANTHER" id="PTHR12166:SF8">
    <property type="entry name" value="CALCIUM-DEPENDENT SECRETION ACTIVATOR"/>
    <property type="match status" value="1"/>
</dbReference>
<dbReference type="PROSITE" id="PS50003">
    <property type="entry name" value="PH_DOMAIN"/>
    <property type="match status" value="1"/>
</dbReference>
<keyword evidence="6" id="KW-0653">Protein transport</keyword>
<dbReference type="PROSITE" id="PS51258">
    <property type="entry name" value="MHD1"/>
    <property type="match status" value="1"/>
</dbReference>
<dbReference type="PROSITE" id="PS50004">
    <property type="entry name" value="C2"/>
    <property type="match status" value="1"/>
</dbReference>
<evidence type="ECO:0000256" key="5">
    <source>
        <dbReference type="ARBA" id="ARBA00022837"/>
    </source>
</evidence>
<keyword evidence="9" id="KW-0472">Membrane</keyword>
<keyword evidence="3" id="KW-0268">Exocytosis</keyword>
<evidence type="ECO:0000313" key="16">
    <source>
        <dbReference type="EMBL" id="BFG06626.1"/>
    </source>
</evidence>
<dbReference type="GO" id="GO:0030659">
    <property type="term" value="C:cytoplasmic vesicle membrane"/>
    <property type="evidence" value="ECO:0007669"/>
    <property type="project" value="UniProtKB-SubCell"/>
</dbReference>
<dbReference type="Pfam" id="PF06292">
    <property type="entry name" value="MUN"/>
    <property type="match status" value="1"/>
</dbReference>
<feature type="compositionally biased region" description="Polar residues" evidence="12">
    <location>
        <begin position="63"/>
        <end position="78"/>
    </location>
</feature>
<feature type="compositionally biased region" description="Acidic residues" evidence="12">
    <location>
        <begin position="1"/>
        <end position="15"/>
    </location>
</feature>
<evidence type="ECO:0000256" key="10">
    <source>
        <dbReference type="ARBA" id="ARBA00023329"/>
    </source>
</evidence>
<dbReference type="InterPro" id="IPR011993">
    <property type="entry name" value="PH-like_dom_sf"/>
</dbReference>
<organism evidence="16 17">
    <name type="scientific">Drosophila madeirensis</name>
    <name type="common">Fruit fly</name>
    <dbReference type="NCBI Taxonomy" id="30013"/>
    <lineage>
        <taxon>Eukaryota</taxon>
        <taxon>Metazoa</taxon>
        <taxon>Ecdysozoa</taxon>
        <taxon>Arthropoda</taxon>
        <taxon>Hexapoda</taxon>
        <taxon>Insecta</taxon>
        <taxon>Pterygota</taxon>
        <taxon>Neoptera</taxon>
        <taxon>Endopterygota</taxon>
        <taxon>Diptera</taxon>
        <taxon>Brachycera</taxon>
        <taxon>Muscomorpha</taxon>
        <taxon>Ephydroidea</taxon>
        <taxon>Drosophilidae</taxon>
        <taxon>Drosophila</taxon>
        <taxon>Sophophora</taxon>
    </lineage>
</organism>
<evidence type="ECO:0000259" key="15">
    <source>
        <dbReference type="PROSITE" id="PS51258"/>
    </source>
</evidence>
<keyword evidence="2" id="KW-0813">Transport</keyword>
<dbReference type="InterPro" id="IPR035892">
    <property type="entry name" value="C2_domain_sf"/>
</dbReference>
<dbReference type="InterPro" id="IPR057457">
    <property type="entry name" value="CAPS_C2"/>
</dbReference>
<keyword evidence="17" id="KW-1185">Reference proteome</keyword>
<reference evidence="16 17" key="1">
    <citation type="submission" date="2024-02" db="EMBL/GenBank/DDBJ databases">
        <title>A chromosome-level genome assembly of Drosophila madeirensis, a fruit fly species endemic to Madeira island.</title>
        <authorList>
            <person name="Tomihara K."/>
            <person name="Llopart A."/>
            <person name="Yamamoto D."/>
        </authorList>
    </citation>
    <scope>NUCLEOTIDE SEQUENCE [LARGE SCALE GENOMIC DNA]</scope>
    <source>
        <strain evidence="16 17">RF1</strain>
    </source>
</reference>
<evidence type="ECO:0000256" key="11">
    <source>
        <dbReference type="ARBA" id="ARBA00034103"/>
    </source>
</evidence>
<comment type="subcellular location">
    <subcellularLocation>
        <location evidence="1">Cytoplasmic vesicle membrane</location>
    </subcellularLocation>
    <subcellularLocation>
        <location evidence="11">Synapse</location>
    </subcellularLocation>
</comment>
<dbReference type="SMART" id="SM00233">
    <property type="entry name" value="PH"/>
    <property type="match status" value="1"/>
</dbReference>
<dbReference type="Proteomes" id="UP001500889">
    <property type="component" value="Chromosome dot"/>
</dbReference>
<dbReference type="SMART" id="SM01145">
    <property type="entry name" value="DUF1041"/>
    <property type="match status" value="1"/>
</dbReference>
<feature type="region of interest" description="Disordered" evidence="12">
    <location>
        <begin position="1"/>
        <end position="111"/>
    </location>
</feature>
<accession>A0AAU9GG14</accession>
<protein>
    <submittedName>
        <fullName evidence="16">Calcium-dependent secretion activator</fullName>
    </submittedName>
</protein>
<dbReference type="GO" id="GO:0046872">
    <property type="term" value="F:metal ion binding"/>
    <property type="evidence" value="ECO:0007669"/>
    <property type="project" value="UniProtKB-KW"/>
</dbReference>
<evidence type="ECO:0000259" key="13">
    <source>
        <dbReference type="PROSITE" id="PS50003"/>
    </source>
</evidence>
<evidence type="ECO:0000256" key="3">
    <source>
        <dbReference type="ARBA" id="ARBA00022483"/>
    </source>
</evidence>
<feature type="region of interest" description="Disordered" evidence="12">
    <location>
        <begin position="251"/>
        <end position="295"/>
    </location>
</feature>
<keyword evidence="4" id="KW-0479">Metal-binding</keyword>
<dbReference type="SUPFAM" id="SSF50729">
    <property type="entry name" value="PH domain-like"/>
    <property type="match status" value="1"/>
</dbReference>
<dbReference type="InterPro" id="IPR000008">
    <property type="entry name" value="C2_dom"/>
</dbReference>
<feature type="compositionally biased region" description="Basic and acidic residues" evidence="12">
    <location>
        <begin position="277"/>
        <end position="295"/>
    </location>
</feature>
<feature type="region of interest" description="Disordered" evidence="12">
    <location>
        <begin position="1522"/>
        <end position="1556"/>
    </location>
</feature>
<dbReference type="InterPro" id="IPR033227">
    <property type="entry name" value="CAPS"/>
</dbReference>
<evidence type="ECO:0000256" key="2">
    <source>
        <dbReference type="ARBA" id="ARBA00022448"/>
    </source>
</evidence>
<evidence type="ECO:0000256" key="12">
    <source>
        <dbReference type="SAM" id="MobiDB-lite"/>
    </source>
</evidence>
<proteinExistence type="predicted"/>
<dbReference type="Pfam" id="PF25341">
    <property type="entry name" value="C2_CAPS"/>
    <property type="match status" value="1"/>
</dbReference>
<evidence type="ECO:0000256" key="4">
    <source>
        <dbReference type="ARBA" id="ARBA00022723"/>
    </source>
</evidence>
<dbReference type="Pfam" id="PF00169">
    <property type="entry name" value="PH"/>
    <property type="match status" value="1"/>
</dbReference>
<feature type="compositionally biased region" description="Polar residues" evidence="12">
    <location>
        <begin position="38"/>
        <end position="56"/>
    </location>
</feature>
<dbReference type="GO" id="GO:1990504">
    <property type="term" value="P:dense core granule exocytosis"/>
    <property type="evidence" value="ECO:0007669"/>
    <property type="project" value="InterPro"/>
</dbReference>
<evidence type="ECO:0000256" key="1">
    <source>
        <dbReference type="ARBA" id="ARBA00004156"/>
    </source>
</evidence>
<dbReference type="GO" id="GO:0015031">
    <property type="term" value="P:protein transport"/>
    <property type="evidence" value="ECO:0007669"/>
    <property type="project" value="UniProtKB-KW"/>
</dbReference>
<dbReference type="PANTHER" id="PTHR12166">
    <property type="entry name" value="CALCIUM-DEPENDENT SECRETION ACTIVATOR"/>
    <property type="match status" value="1"/>
</dbReference>
<dbReference type="SUPFAM" id="SSF49562">
    <property type="entry name" value="C2 domain (Calcium/lipid-binding domain, CaLB)"/>
    <property type="match status" value="1"/>
</dbReference>
<keyword evidence="10" id="KW-0968">Cytoplasmic vesicle</keyword>
<dbReference type="InterPro" id="IPR001849">
    <property type="entry name" value="PH_domain"/>
</dbReference>
<dbReference type="InterPro" id="IPR010439">
    <property type="entry name" value="MUN_dom"/>
</dbReference>
<evidence type="ECO:0000256" key="9">
    <source>
        <dbReference type="ARBA" id="ARBA00023136"/>
    </source>
</evidence>
<keyword evidence="7" id="KW-0770">Synapse</keyword>
<dbReference type="GO" id="GO:0098793">
    <property type="term" value="C:presynapse"/>
    <property type="evidence" value="ECO:0007669"/>
    <property type="project" value="GOC"/>
</dbReference>
<evidence type="ECO:0000313" key="17">
    <source>
        <dbReference type="Proteomes" id="UP001500889"/>
    </source>
</evidence>
<dbReference type="CDD" id="cd01234">
    <property type="entry name" value="PH_CADPS"/>
    <property type="match status" value="1"/>
</dbReference>
<feature type="domain" description="C2" evidence="14">
    <location>
        <begin position="582"/>
        <end position="696"/>
    </location>
</feature>
<name>A0AAU9GG14_DROMD</name>
<evidence type="ECO:0000256" key="8">
    <source>
        <dbReference type="ARBA" id="ARBA00023121"/>
    </source>
</evidence>
<evidence type="ECO:0000259" key="14">
    <source>
        <dbReference type="PROSITE" id="PS50004"/>
    </source>
</evidence>
<gene>
    <name evidence="16" type="ORF">DMAD_13609</name>
</gene>
<feature type="domain" description="PH" evidence="13">
    <location>
        <begin position="722"/>
        <end position="832"/>
    </location>
</feature>
<dbReference type="Gene3D" id="2.30.29.30">
    <property type="entry name" value="Pleckstrin-homology domain (PH domain)/Phosphotyrosine-binding domain (PTB)"/>
    <property type="match status" value="1"/>
</dbReference>
<sequence>MIDPSSSEEEGEEDAIVNVSTKGRLAVPPKAAGGIAVSSGTSSPAVGSNIPVSGSNGDFDGNNRPSNANTSGNRTDAGNVSVAVGTVLGSSKNDQLHGSRTDGGNLEVPNNGIPSQLVSSFRECKSSYKQLINGQNRIIIQQLSPPAHLQRQQANFSSYHNHHHQQKKICNPNKEFTIEEPYLHTRFTDQKVVAVRGVTDISYIPGNKTQSHLYSSSINRVRSSVEPQFQEVIRSNNQLLLSSSSGVSQETLNQSIGSSRANSLPRPLSPSPSVNSEKPETGDPHDKHEREEEERKRRIQLYVFISRCISYPFNAKQPTDMTKRQPKIMKQQLEIITQRFQAFLKGETQIMADEAFQNAVQSYHDVFLKSERVLKMVQSGASSQHDFREVFRNNIEKRVRSLPEIDGLSKETVLTSWMAKFDIILKGSGEEDSKRPSRMQQSLNSELILSKEQLYDMFQQILSVKKFEHQILFNALMLDSADEQAAAIRRELDGRMQRVGEMEKNRKLMPKFVLKEMESLYIEELKSSINLLMANLESLPVSKGNMDSKYGLQKLKRYNHSTPSFLKLILRSHGSLSKLEGDSEDGSTQLTKLDVVLTFQLEVIVMEVKGLKSLAPNRIVYCTMEVENGEKLQTDQAEASKPMWDTQGDFTTTHPLPVVKVKLYTENPGMLALEDKELGKVTLRPTPLSSKSPEWHRMIIPKNLPDQDIRIKIACRLDKPLNMKHCGHLYAIGKSVWKKWKRRYFVLVQVSQYTFAMCSYKEKKSEPSEMMQLDGYTVDYIEAASANLMFGIDLNGGRYFFNAVREGDSISFACDDENECSLWVMAMYRATGQSHKPTPPITQDKNSAMSKIQGDADKARKHGMEDYISADPCTYDHATLFKTLQNLTLEYRLNDPYASLGWFSPGQVFVLDEYCARYGVRGCYRHLCYLSDLLDRAEKQHMIDPTLIHYSFAFCASHVHGNRPDGVGSITHEEKEKFAEIKERLRQLLEFQITNFRYCFPFGRPEGALKATLSLLERVLMKDIVTPVPPEEVRQMIKKSLETAALVNYTRLSNKAKIEDDLRGEIIVPPPKKLEDLIHLAELCVDLLQQNEEHYGEAFAWFSDLLVEHAEIFWSLFAVDMDRVLSEQAPDTWDSFPLFQILNDYLRADDNLRNGRFHQHLRDTFAPLVVRYVDLMESSIAQSIHKGFEKERWESKGINAALNPAALNNAAQALNTAALNPSTLLSGKKDQVNFYVPKLPRQSVATTATDDMRNGCATSEDLFWKLDALQSFIRDLHWPDAELRQHLEQRLKMMAVDMIEQCIQRTDSSFQSWLKKNIAFISTDYIIPSEMCAMVNVILDAKNQSFKLTTIDGIDLYKFHAKIDDQIDKANVAMTQGLSGKLMSVLESTLSKLARYDEGSLIGSILSFTNVSSSGKDLGQGYVNFLRNNMDQIRGKIGDDLWTLNFFEQWYTQQVIMLNNWLSERSDTALHYAQVSSISHIIKKIYSDFELQGVLEDKLNSKAYQMVSVRMATEEATCSLTMPEVGEGDDTCDDIREADEEDTGEESNTTRGLPKSKVAAAQAAAVTNVVAGRVGNLLGKGIGGLSSKLGSGSWF</sequence>
<feature type="compositionally biased region" description="Low complexity" evidence="12">
    <location>
        <begin position="258"/>
        <end position="276"/>
    </location>
</feature>